<sequence length="86" mass="9348">MTIINKLPLHGVKILDLTRVLAGPFATMILADYGADVIKIEKAGQGDDTRTWGPSYVEDQSVDFSSINRNKKSIATTGTIQNGQIQ</sequence>
<evidence type="ECO:0008006" key="6">
    <source>
        <dbReference type="Google" id="ProtNLM"/>
    </source>
</evidence>
<evidence type="ECO:0000256" key="2">
    <source>
        <dbReference type="ARBA" id="ARBA00022679"/>
    </source>
</evidence>
<evidence type="ECO:0000313" key="3">
    <source>
        <dbReference type="EMBL" id="CAF1624020.1"/>
    </source>
</evidence>
<evidence type="ECO:0000256" key="1">
    <source>
        <dbReference type="ARBA" id="ARBA00008383"/>
    </source>
</evidence>
<dbReference type="SUPFAM" id="SSF89796">
    <property type="entry name" value="CoA-transferase family III (CaiB/BaiF)"/>
    <property type="match status" value="1"/>
</dbReference>
<dbReference type="Proteomes" id="UP000663870">
    <property type="component" value="Unassembled WGS sequence"/>
</dbReference>
<dbReference type="EMBL" id="CAJNOL010006997">
    <property type="protein sequence ID" value="CAF1624020.1"/>
    <property type="molecule type" value="Genomic_DNA"/>
</dbReference>
<reference evidence="3" key="1">
    <citation type="submission" date="2021-02" db="EMBL/GenBank/DDBJ databases">
        <authorList>
            <person name="Nowell W R."/>
        </authorList>
    </citation>
    <scope>NUCLEOTIDE SEQUENCE</scope>
</reference>
<dbReference type="EMBL" id="CAJOBD010005953">
    <property type="protein sequence ID" value="CAF4047139.1"/>
    <property type="molecule type" value="Genomic_DNA"/>
</dbReference>
<protein>
    <recommendedName>
        <fullName evidence="6">CoA transferase</fullName>
    </recommendedName>
</protein>
<evidence type="ECO:0000313" key="4">
    <source>
        <dbReference type="EMBL" id="CAF4047139.1"/>
    </source>
</evidence>
<dbReference type="PANTHER" id="PTHR48207:SF3">
    <property type="entry name" value="SUCCINATE--HYDROXYMETHYLGLUTARATE COA-TRANSFERASE"/>
    <property type="match status" value="1"/>
</dbReference>
<dbReference type="AlphaFoldDB" id="A0A816CQ23"/>
<dbReference type="GO" id="GO:0008410">
    <property type="term" value="F:CoA-transferase activity"/>
    <property type="evidence" value="ECO:0007669"/>
    <property type="project" value="TreeGrafter"/>
</dbReference>
<keyword evidence="5" id="KW-1185">Reference proteome</keyword>
<dbReference type="Pfam" id="PF02515">
    <property type="entry name" value="CoA_transf_3"/>
    <property type="match status" value="1"/>
</dbReference>
<dbReference type="InterPro" id="IPR050483">
    <property type="entry name" value="CoA-transferase_III_domain"/>
</dbReference>
<proteinExistence type="inferred from homology"/>
<comment type="caution">
    <text evidence="3">The sequence shown here is derived from an EMBL/GenBank/DDBJ whole genome shotgun (WGS) entry which is preliminary data.</text>
</comment>
<gene>
    <name evidence="4" type="ORF">JBS370_LOCUS28836</name>
    <name evidence="3" type="ORF">JXQ802_LOCUS50951</name>
</gene>
<dbReference type="Proteomes" id="UP000663836">
    <property type="component" value="Unassembled WGS sequence"/>
</dbReference>
<dbReference type="PANTHER" id="PTHR48207">
    <property type="entry name" value="SUCCINATE--HYDROXYMETHYLGLUTARATE COA-TRANSFERASE"/>
    <property type="match status" value="1"/>
</dbReference>
<dbReference type="InterPro" id="IPR023606">
    <property type="entry name" value="CoA-Trfase_III_dom_1_sf"/>
</dbReference>
<organism evidence="3 5">
    <name type="scientific">Rotaria sordida</name>
    <dbReference type="NCBI Taxonomy" id="392033"/>
    <lineage>
        <taxon>Eukaryota</taxon>
        <taxon>Metazoa</taxon>
        <taxon>Spiralia</taxon>
        <taxon>Gnathifera</taxon>
        <taxon>Rotifera</taxon>
        <taxon>Eurotatoria</taxon>
        <taxon>Bdelloidea</taxon>
        <taxon>Philodinida</taxon>
        <taxon>Philodinidae</taxon>
        <taxon>Rotaria</taxon>
    </lineage>
</organism>
<dbReference type="Gene3D" id="3.40.50.10540">
    <property type="entry name" value="Crotonobetainyl-coa:carnitine coa-transferase, domain 1"/>
    <property type="match status" value="1"/>
</dbReference>
<accession>A0A816CQ23</accession>
<name>A0A816CQ23_9BILA</name>
<dbReference type="InterPro" id="IPR003673">
    <property type="entry name" value="CoA-Trfase_fam_III"/>
</dbReference>
<comment type="similarity">
    <text evidence="1">Belongs to the CoA-transferase III family.</text>
</comment>
<evidence type="ECO:0000313" key="5">
    <source>
        <dbReference type="Proteomes" id="UP000663870"/>
    </source>
</evidence>
<keyword evidence="2" id="KW-0808">Transferase</keyword>